<dbReference type="EMBL" id="CAXITT010000001">
    <property type="protein sequence ID" value="CAL1525866.1"/>
    <property type="molecule type" value="Genomic_DNA"/>
</dbReference>
<name>A0AAV2GXA4_LYMST</name>
<gene>
    <name evidence="2" type="ORF">GSLYS_00000043001</name>
</gene>
<evidence type="ECO:0000256" key="1">
    <source>
        <dbReference type="SAM" id="SignalP"/>
    </source>
</evidence>
<feature type="signal peptide" evidence="1">
    <location>
        <begin position="1"/>
        <end position="22"/>
    </location>
</feature>
<accession>A0AAV2GXA4</accession>
<protein>
    <submittedName>
        <fullName evidence="2">Uncharacterized protein</fullName>
    </submittedName>
</protein>
<keyword evidence="1" id="KW-0732">Signal</keyword>
<reference evidence="2 3" key="1">
    <citation type="submission" date="2024-04" db="EMBL/GenBank/DDBJ databases">
        <authorList>
            <consortium name="Genoscope - CEA"/>
            <person name="William W."/>
        </authorList>
    </citation>
    <scope>NUCLEOTIDE SEQUENCE [LARGE SCALE GENOMIC DNA]</scope>
</reference>
<evidence type="ECO:0000313" key="2">
    <source>
        <dbReference type="EMBL" id="CAL1525866.1"/>
    </source>
</evidence>
<organism evidence="2 3">
    <name type="scientific">Lymnaea stagnalis</name>
    <name type="common">Great pond snail</name>
    <name type="synonym">Helix stagnalis</name>
    <dbReference type="NCBI Taxonomy" id="6523"/>
    <lineage>
        <taxon>Eukaryota</taxon>
        <taxon>Metazoa</taxon>
        <taxon>Spiralia</taxon>
        <taxon>Lophotrochozoa</taxon>
        <taxon>Mollusca</taxon>
        <taxon>Gastropoda</taxon>
        <taxon>Heterobranchia</taxon>
        <taxon>Euthyneura</taxon>
        <taxon>Panpulmonata</taxon>
        <taxon>Hygrophila</taxon>
        <taxon>Lymnaeoidea</taxon>
        <taxon>Lymnaeidae</taxon>
        <taxon>Lymnaea</taxon>
    </lineage>
</organism>
<sequence length="185" mass="20121">MDLKCLLTTITFLATIRLSIECGHVFQKAVNRNGGVNCKSISQFANCLASTYVRIGSPFGGNTSKVIINGLSKAAEDICGFHCDIKNTARPRRRQTAFSPDLGVDFKICAFDFFLEVGGNPQKACDRMPDLVVCFLKVSGTKVSRDALDLGTYIMLHILDAKLGVKCEPPSFSSLRSKCQGMKAS</sequence>
<proteinExistence type="predicted"/>
<keyword evidence="3" id="KW-1185">Reference proteome</keyword>
<evidence type="ECO:0000313" key="3">
    <source>
        <dbReference type="Proteomes" id="UP001497497"/>
    </source>
</evidence>
<dbReference type="AlphaFoldDB" id="A0AAV2GXA4"/>
<comment type="caution">
    <text evidence="2">The sequence shown here is derived from an EMBL/GenBank/DDBJ whole genome shotgun (WGS) entry which is preliminary data.</text>
</comment>
<feature type="chain" id="PRO_5043584468" evidence="1">
    <location>
        <begin position="23"/>
        <end position="185"/>
    </location>
</feature>
<dbReference type="Proteomes" id="UP001497497">
    <property type="component" value="Unassembled WGS sequence"/>
</dbReference>